<dbReference type="STRING" id="1123501.Wenmar_03616"/>
<evidence type="ECO:0000256" key="5">
    <source>
        <dbReference type="PROSITE-ProRule" id="PRU00278"/>
    </source>
</evidence>
<evidence type="ECO:0000256" key="2">
    <source>
        <dbReference type="ARBA" id="ARBA00022729"/>
    </source>
</evidence>
<dbReference type="SUPFAM" id="SSF109998">
    <property type="entry name" value="Triger factor/SurA peptide-binding domain-like"/>
    <property type="match status" value="1"/>
</dbReference>
<protein>
    <recommendedName>
        <fullName evidence="1">Parvulin-like PPIase</fullName>
    </recommendedName>
    <alternativeName>
        <fullName evidence="3">Peptidyl-prolyl cis-trans isomerase plp</fullName>
    </alternativeName>
    <alternativeName>
        <fullName evidence="4">Rotamase plp</fullName>
    </alternativeName>
</protein>
<organism evidence="8 9">
    <name type="scientific">Wenxinia marina DSM 24838</name>
    <dbReference type="NCBI Taxonomy" id="1123501"/>
    <lineage>
        <taxon>Bacteria</taxon>
        <taxon>Pseudomonadati</taxon>
        <taxon>Pseudomonadota</taxon>
        <taxon>Alphaproteobacteria</taxon>
        <taxon>Rhodobacterales</taxon>
        <taxon>Roseobacteraceae</taxon>
        <taxon>Wenxinia</taxon>
    </lineage>
</organism>
<reference evidence="8 9" key="1">
    <citation type="submission" date="2013-01" db="EMBL/GenBank/DDBJ databases">
        <authorList>
            <person name="Fiebig A."/>
            <person name="Goeker M."/>
            <person name="Klenk H.-P.P."/>
        </authorList>
    </citation>
    <scope>NUCLEOTIDE SEQUENCE [LARGE SCALE GENOMIC DNA]</scope>
    <source>
        <strain evidence="8 9">DSM 24838</strain>
    </source>
</reference>
<dbReference type="InterPro" id="IPR000297">
    <property type="entry name" value="PPIase_PpiC"/>
</dbReference>
<dbReference type="SUPFAM" id="SSF54534">
    <property type="entry name" value="FKBP-like"/>
    <property type="match status" value="1"/>
</dbReference>
<gene>
    <name evidence="8" type="ORF">Wenmar_03616</name>
</gene>
<sequence length="407" mass="44546">MAMRTAFFGLVLGLAGAFGLPAAAQSPFSAAIHVGDRAVTYYEIEQRQRLLDLFGTRGDLPRLAREQLIDDRVREQEFARVGLSITEEGLQNALVDFAARADRTLPEFLAILAEAGVEEETFRDYVRINVSWRDYIRARFEDRAQVTESDIDQVLATQGTREASIEVLLSEIIIPAPPQRAAEARGIAAQITRVTSTGAFEAAAREYSALPSREQGGRLDWLPIDRYPAPLQPLILDLAPGEVSEPIEIPNGIALFQLRDVREVVSAPQTPDLLDYAIVGLPGGRSVEGLQQAALLRGRIETCEDLWPIAREELGENQFQRTETAPADIPSDIALELAKLDPGEVSTALTSPDGQTLVFLMLCQRRNAGAAAADRDSVRAQLRNQQLTSLADALLADLRANAAIRVE</sequence>
<name>A0A0D0P8I2_9RHOB</name>
<keyword evidence="5" id="KW-0697">Rotamase</keyword>
<evidence type="ECO:0000313" key="9">
    <source>
        <dbReference type="Proteomes" id="UP000035100"/>
    </source>
</evidence>
<dbReference type="PANTHER" id="PTHR47637:SF1">
    <property type="entry name" value="CHAPERONE SURA"/>
    <property type="match status" value="1"/>
</dbReference>
<dbReference type="EMBL" id="AONG01000019">
    <property type="protein sequence ID" value="KIQ67886.1"/>
    <property type="molecule type" value="Genomic_DNA"/>
</dbReference>
<evidence type="ECO:0000256" key="4">
    <source>
        <dbReference type="ARBA" id="ARBA00031484"/>
    </source>
</evidence>
<accession>A0A0D0P8I2</accession>
<evidence type="ECO:0000313" key="8">
    <source>
        <dbReference type="EMBL" id="KIQ67886.1"/>
    </source>
</evidence>
<dbReference type="PANTHER" id="PTHR47637">
    <property type="entry name" value="CHAPERONE SURA"/>
    <property type="match status" value="1"/>
</dbReference>
<dbReference type="eggNOG" id="COG0760">
    <property type="taxonomic scope" value="Bacteria"/>
</dbReference>
<evidence type="ECO:0000256" key="6">
    <source>
        <dbReference type="SAM" id="SignalP"/>
    </source>
</evidence>
<comment type="caution">
    <text evidence="8">The sequence shown here is derived from an EMBL/GenBank/DDBJ whole genome shotgun (WGS) entry which is preliminary data.</text>
</comment>
<dbReference type="Gene3D" id="1.10.4030.10">
    <property type="entry name" value="Porin chaperone SurA, peptide-binding domain"/>
    <property type="match status" value="1"/>
</dbReference>
<proteinExistence type="predicted"/>
<evidence type="ECO:0000259" key="7">
    <source>
        <dbReference type="PROSITE" id="PS50198"/>
    </source>
</evidence>
<feature type="signal peptide" evidence="6">
    <location>
        <begin position="1"/>
        <end position="24"/>
    </location>
</feature>
<dbReference type="GO" id="GO:0003755">
    <property type="term" value="F:peptidyl-prolyl cis-trans isomerase activity"/>
    <property type="evidence" value="ECO:0007669"/>
    <property type="project" value="UniProtKB-KW"/>
</dbReference>
<evidence type="ECO:0000256" key="3">
    <source>
        <dbReference type="ARBA" id="ARBA00030642"/>
    </source>
</evidence>
<keyword evidence="2 6" id="KW-0732">Signal</keyword>
<keyword evidence="9" id="KW-1185">Reference proteome</keyword>
<feature type="domain" description="PpiC" evidence="7">
    <location>
        <begin position="164"/>
        <end position="260"/>
    </location>
</feature>
<dbReference type="InterPro" id="IPR046357">
    <property type="entry name" value="PPIase_dom_sf"/>
</dbReference>
<dbReference type="Pfam" id="PF00639">
    <property type="entry name" value="Rotamase"/>
    <property type="match status" value="1"/>
</dbReference>
<dbReference type="AlphaFoldDB" id="A0A0D0P8I2"/>
<dbReference type="Gene3D" id="3.10.50.40">
    <property type="match status" value="1"/>
</dbReference>
<dbReference type="Proteomes" id="UP000035100">
    <property type="component" value="Unassembled WGS sequence"/>
</dbReference>
<evidence type="ECO:0000256" key="1">
    <source>
        <dbReference type="ARBA" id="ARBA00018370"/>
    </source>
</evidence>
<dbReference type="PROSITE" id="PS50198">
    <property type="entry name" value="PPIC_PPIASE_2"/>
    <property type="match status" value="1"/>
</dbReference>
<keyword evidence="5 8" id="KW-0413">Isomerase</keyword>
<feature type="chain" id="PRO_5007764239" description="Parvulin-like PPIase" evidence="6">
    <location>
        <begin position="25"/>
        <end position="407"/>
    </location>
</feature>
<dbReference type="PATRIC" id="fig|1123501.6.peg.3743"/>
<dbReference type="InterPro" id="IPR050280">
    <property type="entry name" value="OMP_Chaperone_SurA"/>
</dbReference>
<dbReference type="InterPro" id="IPR027304">
    <property type="entry name" value="Trigger_fact/SurA_dom_sf"/>
</dbReference>